<accession>A0A811VIH0</accession>
<protein>
    <submittedName>
        <fullName evidence="1">(Mediterranean fruit fly) hypothetical protein</fullName>
    </submittedName>
</protein>
<sequence>MAITSSTDLKNRPLSLSDDDINIRSIWHTIFDRFSPSRIPYKTLCINPKKYDTALKVQPMLKLTIRVELVPKESIAAKKCIPKH</sequence>
<organism evidence="1 2">
    <name type="scientific">Ceratitis capitata</name>
    <name type="common">Mediterranean fruit fly</name>
    <name type="synonym">Tephritis capitata</name>
    <dbReference type="NCBI Taxonomy" id="7213"/>
    <lineage>
        <taxon>Eukaryota</taxon>
        <taxon>Metazoa</taxon>
        <taxon>Ecdysozoa</taxon>
        <taxon>Arthropoda</taxon>
        <taxon>Hexapoda</taxon>
        <taxon>Insecta</taxon>
        <taxon>Pterygota</taxon>
        <taxon>Neoptera</taxon>
        <taxon>Endopterygota</taxon>
        <taxon>Diptera</taxon>
        <taxon>Brachycera</taxon>
        <taxon>Muscomorpha</taxon>
        <taxon>Tephritoidea</taxon>
        <taxon>Tephritidae</taxon>
        <taxon>Ceratitis</taxon>
        <taxon>Ceratitis</taxon>
    </lineage>
</organism>
<evidence type="ECO:0000313" key="1">
    <source>
        <dbReference type="EMBL" id="CAD7015080.1"/>
    </source>
</evidence>
<comment type="caution">
    <text evidence="1">The sequence shown here is derived from an EMBL/GenBank/DDBJ whole genome shotgun (WGS) entry which is preliminary data.</text>
</comment>
<name>A0A811VIH0_CERCA</name>
<dbReference type="EMBL" id="CAJHJT010000056">
    <property type="protein sequence ID" value="CAD7015080.1"/>
    <property type="molecule type" value="Genomic_DNA"/>
</dbReference>
<evidence type="ECO:0000313" key="2">
    <source>
        <dbReference type="Proteomes" id="UP000606786"/>
    </source>
</evidence>
<proteinExistence type="predicted"/>
<dbReference type="AlphaFoldDB" id="A0A811VIH0"/>
<reference evidence="1" key="1">
    <citation type="submission" date="2020-11" db="EMBL/GenBank/DDBJ databases">
        <authorList>
            <person name="Whitehead M."/>
        </authorList>
    </citation>
    <scope>NUCLEOTIDE SEQUENCE</scope>
    <source>
        <strain evidence="1">EGII</strain>
    </source>
</reference>
<keyword evidence="2" id="KW-1185">Reference proteome</keyword>
<dbReference type="Proteomes" id="UP000606786">
    <property type="component" value="Unassembled WGS sequence"/>
</dbReference>
<gene>
    <name evidence="1" type="ORF">CCAP1982_LOCUS23035</name>
</gene>